<dbReference type="PANTHER" id="PTHR43649">
    <property type="entry name" value="ARABINOSE-BINDING PROTEIN-RELATED"/>
    <property type="match status" value="1"/>
</dbReference>
<evidence type="ECO:0000313" key="8">
    <source>
        <dbReference type="Proteomes" id="UP001195724"/>
    </source>
</evidence>
<dbReference type="PANTHER" id="PTHR43649:SF34">
    <property type="entry name" value="ABC TRANSPORTER PERIPLASMIC-BINDING PROTEIN YCJN-RELATED"/>
    <property type="match status" value="1"/>
</dbReference>
<feature type="signal peptide" evidence="4">
    <location>
        <begin position="1"/>
        <end position="18"/>
    </location>
</feature>
<evidence type="ECO:0000256" key="3">
    <source>
        <dbReference type="ARBA" id="ARBA00022729"/>
    </source>
</evidence>
<keyword evidence="8" id="KW-1185">Reference proteome</keyword>
<evidence type="ECO:0000256" key="1">
    <source>
        <dbReference type="ARBA" id="ARBA00008520"/>
    </source>
</evidence>
<dbReference type="Gene3D" id="3.40.190.10">
    <property type="entry name" value="Periplasmic binding protein-like II"/>
    <property type="match status" value="2"/>
</dbReference>
<keyword evidence="3 4" id="KW-0732">Signal</keyword>
<dbReference type="CDD" id="cd14750">
    <property type="entry name" value="PBP2_TMBP"/>
    <property type="match status" value="1"/>
</dbReference>
<name>A0A8T8I2Q4_9PSEU</name>
<evidence type="ECO:0000313" key="7">
    <source>
        <dbReference type="Proteomes" id="UP000671828"/>
    </source>
</evidence>
<dbReference type="PROSITE" id="PS51257">
    <property type="entry name" value="PROKAR_LIPOPROTEIN"/>
    <property type="match status" value="1"/>
</dbReference>
<comment type="similarity">
    <text evidence="1">Belongs to the bacterial solute-binding protein 1 family.</text>
</comment>
<dbReference type="EMBL" id="JAFBCL010000001">
    <property type="protein sequence ID" value="MBM7810826.1"/>
    <property type="molecule type" value="Genomic_DNA"/>
</dbReference>
<accession>A0A8T8I2Q4</accession>
<keyword evidence="5" id="KW-0762">Sugar transport</keyword>
<dbReference type="InterPro" id="IPR050490">
    <property type="entry name" value="Bact_solute-bd_prot1"/>
</dbReference>
<reference evidence="5 8" key="1">
    <citation type="submission" date="2021-01" db="EMBL/GenBank/DDBJ databases">
        <title>Sequencing the genomes of 1000 actinobacteria strains.</title>
        <authorList>
            <person name="Klenk H.-P."/>
        </authorList>
    </citation>
    <scope>NUCLEOTIDE SEQUENCE [LARGE SCALE GENOMIC DNA]</scope>
    <source>
        <strain evidence="5 8">DSM 44581</strain>
    </source>
</reference>
<dbReference type="EMBL" id="CP072788">
    <property type="protein sequence ID" value="QTR04858.1"/>
    <property type="molecule type" value="Genomic_DNA"/>
</dbReference>
<reference evidence="6" key="2">
    <citation type="submission" date="2021-04" db="EMBL/GenBank/DDBJ databases">
        <title>Saccharothrix algeriensis WGS.</title>
        <authorList>
            <person name="Stuskova K."/>
            <person name="Hakalova E."/>
            <person name="Tebbal A.B."/>
            <person name="Eichmeier A."/>
        </authorList>
    </citation>
    <scope>NUCLEOTIDE SEQUENCE</scope>
    <source>
        <strain evidence="6">NRRL B-24137</strain>
    </source>
</reference>
<dbReference type="Proteomes" id="UP000671828">
    <property type="component" value="Chromosome"/>
</dbReference>
<evidence type="ECO:0000256" key="2">
    <source>
        <dbReference type="ARBA" id="ARBA00022448"/>
    </source>
</evidence>
<dbReference type="Pfam" id="PF13416">
    <property type="entry name" value="SBP_bac_8"/>
    <property type="match status" value="1"/>
</dbReference>
<organism evidence="6 7">
    <name type="scientific">Saccharothrix algeriensis</name>
    <dbReference type="NCBI Taxonomy" id="173560"/>
    <lineage>
        <taxon>Bacteria</taxon>
        <taxon>Bacillati</taxon>
        <taxon>Actinomycetota</taxon>
        <taxon>Actinomycetes</taxon>
        <taxon>Pseudonocardiales</taxon>
        <taxon>Pseudonocardiaceae</taxon>
        <taxon>Saccharothrix</taxon>
    </lineage>
</organism>
<feature type="chain" id="PRO_5035920279" evidence="4">
    <location>
        <begin position="19"/>
        <end position="413"/>
    </location>
</feature>
<evidence type="ECO:0000313" key="6">
    <source>
        <dbReference type="EMBL" id="QTR04858.1"/>
    </source>
</evidence>
<sequence>MGRASACLALLCLVAACAVPVADPARDGRGRITFVDSLDLSAGRQIEQRVAEWNRRASRLEQVNYVPMPTPTDAYRAQLMARAQDLAGARGDVRAQCYDVVTLDVVSTAEFAQAGHLAPLSPAEFATDRFIPAAVQSSTFRGKLWAVPWRADVGVLYYRSDLLREEGHAVPRTWEELERTAEAVAPEHGVHGYIGQLRQYEGLTVNALEAVWAHGGDVDRLDGPGARAGIGMLARGIERGWIPEEALDHDESAGLDAFLRGRALFMRNWPYARAQLDASPLRDRYGVAALPGSGALGGWNAAVSRCSVHQATAREFIRFLTGDAGQRALLEQAGYPPTLRALYRDPELAGRLPHLDVLRDAVERARIRPQSAHYDEVSRVVQRAVHSALRNPESLEAELRRLPADVATAFSGR</sequence>
<proteinExistence type="inferred from homology"/>
<gene>
    <name evidence="6" type="ORF">J7S33_08780</name>
    <name evidence="5" type="ORF">JOE68_001691</name>
</gene>
<dbReference type="SUPFAM" id="SSF53850">
    <property type="entry name" value="Periplasmic binding protein-like II"/>
    <property type="match status" value="1"/>
</dbReference>
<evidence type="ECO:0000256" key="4">
    <source>
        <dbReference type="SAM" id="SignalP"/>
    </source>
</evidence>
<protein>
    <submittedName>
        <fullName evidence="6">ABC transporter substrate-binding protein</fullName>
    </submittedName>
    <submittedName>
        <fullName evidence="5">Multiple sugar transport system substrate-binding protein</fullName>
    </submittedName>
</protein>
<dbReference type="Proteomes" id="UP001195724">
    <property type="component" value="Unassembled WGS sequence"/>
</dbReference>
<dbReference type="RefSeq" id="WP_204841751.1">
    <property type="nucleotide sequence ID" value="NZ_JAFBCL010000001.1"/>
</dbReference>
<keyword evidence="2" id="KW-0813">Transport</keyword>
<evidence type="ECO:0000313" key="5">
    <source>
        <dbReference type="EMBL" id="MBM7810826.1"/>
    </source>
</evidence>
<dbReference type="AlphaFoldDB" id="A0A8T8I2Q4"/>
<dbReference type="InterPro" id="IPR006059">
    <property type="entry name" value="SBP"/>
</dbReference>